<reference evidence="2 3" key="1">
    <citation type="submission" date="2014-11" db="EMBL/GenBank/DDBJ databases">
        <authorList>
            <person name="Zhu J."/>
            <person name="Qi W."/>
            <person name="Song R."/>
        </authorList>
    </citation>
    <scope>NUCLEOTIDE SEQUENCE [LARGE SCALE GENOMIC DNA]</scope>
</reference>
<name>A0A0G4ECW1_VITBC</name>
<proteinExistence type="predicted"/>
<feature type="region of interest" description="Disordered" evidence="1">
    <location>
        <begin position="22"/>
        <end position="61"/>
    </location>
</feature>
<dbReference type="VEuPathDB" id="CryptoDB:Vbra_20235"/>
<dbReference type="EMBL" id="CDMY01000193">
    <property type="protein sequence ID" value="CEL93824.1"/>
    <property type="molecule type" value="Genomic_DNA"/>
</dbReference>
<dbReference type="AlphaFoldDB" id="A0A0G4ECW1"/>
<accession>A0A0G4ECW1</accession>
<gene>
    <name evidence="2" type="ORF">Vbra_20235</name>
</gene>
<dbReference type="InParanoid" id="A0A0G4ECW1"/>
<dbReference type="PhylomeDB" id="A0A0G4ECW1"/>
<feature type="compositionally biased region" description="Polar residues" evidence="1">
    <location>
        <begin position="44"/>
        <end position="55"/>
    </location>
</feature>
<organism evidence="2 3">
    <name type="scientific">Vitrella brassicaformis (strain CCMP3155)</name>
    <dbReference type="NCBI Taxonomy" id="1169540"/>
    <lineage>
        <taxon>Eukaryota</taxon>
        <taxon>Sar</taxon>
        <taxon>Alveolata</taxon>
        <taxon>Colpodellida</taxon>
        <taxon>Vitrellaceae</taxon>
        <taxon>Vitrella</taxon>
    </lineage>
</organism>
<protein>
    <submittedName>
        <fullName evidence="2">Uncharacterized protein</fullName>
    </submittedName>
</protein>
<evidence type="ECO:0000313" key="3">
    <source>
        <dbReference type="Proteomes" id="UP000041254"/>
    </source>
</evidence>
<feature type="compositionally biased region" description="Low complexity" evidence="1">
    <location>
        <begin position="22"/>
        <end position="34"/>
    </location>
</feature>
<sequence>MRRKEQELEEKQKQIGQQLQQLQHQMQQLQYQQQCLNSDDETADNQQQRSTSDTVPPTPTGAVQEALRVAEGDATCERERARQMLQELESSLHFKNLTVPSAPCGGRPHEV</sequence>
<keyword evidence="3" id="KW-1185">Reference proteome</keyword>
<evidence type="ECO:0000256" key="1">
    <source>
        <dbReference type="SAM" id="MobiDB-lite"/>
    </source>
</evidence>
<evidence type="ECO:0000313" key="2">
    <source>
        <dbReference type="EMBL" id="CEL93824.1"/>
    </source>
</evidence>
<dbReference type="Proteomes" id="UP000041254">
    <property type="component" value="Unassembled WGS sequence"/>
</dbReference>